<dbReference type="Gene3D" id="3.10.110.10">
    <property type="entry name" value="Ubiquitin Conjugating Enzyme"/>
    <property type="match status" value="1"/>
</dbReference>
<reference evidence="4" key="1">
    <citation type="journal article" date="2016" name="Nat. Genet.">
        <title>The genome sequences of Arachis duranensis and Arachis ipaensis, the diploid ancestors of cultivated peanut.</title>
        <authorList>
            <person name="Bertioli D.J."/>
            <person name="Cannon S.B."/>
            <person name="Froenicke L."/>
            <person name="Huang G."/>
            <person name="Farmer A.D."/>
            <person name="Cannon E.K."/>
            <person name="Liu X."/>
            <person name="Gao D."/>
            <person name="Clevenger J."/>
            <person name="Dash S."/>
            <person name="Ren L."/>
            <person name="Moretzsohn M.C."/>
            <person name="Shirasawa K."/>
            <person name="Huang W."/>
            <person name="Vidigal B."/>
            <person name="Abernathy B."/>
            <person name="Chu Y."/>
            <person name="Niederhuth C.E."/>
            <person name="Umale P."/>
            <person name="Araujo A.C."/>
            <person name="Kozik A."/>
            <person name="Kim K.D."/>
            <person name="Burow M.D."/>
            <person name="Varshney R.K."/>
            <person name="Wang X."/>
            <person name="Zhang X."/>
            <person name="Barkley N."/>
            <person name="Guimaraes P.M."/>
            <person name="Isobe S."/>
            <person name="Guo B."/>
            <person name="Liao B."/>
            <person name="Stalker H.T."/>
            <person name="Schmitz R.J."/>
            <person name="Scheffler B.E."/>
            <person name="Leal-Bertioli S.C."/>
            <person name="Xun X."/>
            <person name="Jackson S.A."/>
            <person name="Michelmore R."/>
            <person name="Ozias-Akins P."/>
        </authorList>
    </citation>
    <scope>NUCLEOTIDE SEQUENCE [LARGE SCALE GENOMIC DNA]</scope>
    <source>
        <strain evidence="4">cv. V14167</strain>
    </source>
</reference>
<organism evidence="4 5">
    <name type="scientific">Arachis duranensis</name>
    <name type="common">Wild peanut</name>
    <dbReference type="NCBI Taxonomy" id="130453"/>
    <lineage>
        <taxon>Eukaryota</taxon>
        <taxon>Viridiplantae</taxon>
        <taxon>Streptophyta</taxon>
        <taxon>Embryophyta</taxon>
        <taxon>Tracheophyta</taxon>
        <taxon>Spermatophyta</taxon>
        <taxon>Magnoliopsida</taxon>
        <taxon>eudicotyledons</taxon>
        <taxon>Gunneridae</taxon>
        <taxon>Pentapetalae</taxon>
        <taxon>rosids</taxon>
        <taxon>fabids</taxon>
        <taxon>Fabales</taxon>
        <taxon>Fabaceae</taxon>
        <taxon>Papilionoideae</taxon>
        <taxon>50 kb inversion clade</taxon>
        <taxon>dalbergioids sensu lato</taxon>
        <taxon>Dalbergieae</taxon>
        <taxon>Pterocarpus clade</taxon>
        <taxon>Arachis</taxon>
    </lineage>
</organism>
<keyword evidence="1" id="KW-0808">Transferase</keyword>
<evidence type="ECO:0000313" key="5">
    <source>
        <dbReference type="RefSeq" id="XP_052114232.1"/>
    </source>
</evidence>
<dbReference type="RefSeq" id="XP_052114232.1">
    <property type="nucleotide sequence ID" value="XM_052258272.1"/>
</dbReference>
<name>A0A9C6THK1_ARADU</name>
<evidence type="ECO:0000259" key="3">
    <source>
        <dbReference type="PROSITE" id="PS50127"/>
    </source>
</evidence>
<dbReference type="SMART" id="SM00212">
    <property type="entry name" value="UBCc"/>
    <property type="match status" value="1"/>
</dbReference>
<dbReference type="InterPro" id="IPR016135">
    <property type="entry name" value="UBQ-conjugating_enzyme/RWD"/>
</dbReference>
<gene>
    <name evidence="5" type="primary">LOC110278549</name>
</gene>
<feature type="domain" description="UBC core" evidence="3">
    <location>
        <begin position="35"/>
        <end position="198"/>
    </location>
</feature>
<evidence type="ECO:0000313" key="4">
    <source>
        <dbReference type="Proteomes" id="UP000515211"/>
    </source>
</evidence>
<dbReference type="KEGG" id="adu:110278549"/>
<keyword evidence="2" id="KW-0833">Ubl conjugation pathway</keyword>
<dbReference type="PANTHER" id="PTHR46116:SF13">
    <property type="entry name" value="UBIQUITIN-CONJUGATING ENZYME E2 24-RELATED"/>
    <property type="match status" value="1"/>
</dbReference>
<dbReference type="SUPFAM" id="SSF54495">
    <property type="entry name" value="UBC-like"/>
    <property type="match status" value="1"/>
</dbReference>
<evidence type="ECO:0000256" key="2">
    <source>
        <dbReference type="ARBA" id="ARBA00022786"/>
    </source>
</evidence>
<keyword evidence="4" id="KW-1185">Reference proteome</keyword>
<protein>
    <submittedName>
        <fullName evidence="5">Probable ubiquitin-conjugating enzyme E2 24</fullName>
    </submittedName>
</protein>
<dbReference type="GO" id="GO:0061631">
    <property type="term" value="F:ubiquitin conjugating enzyme activity"/>
    <property type="evidence" value="ECO:0007669"/>
    <property type="project" value="TreeGrafter"/>
</dbReference>
<reference evidence="5" key="2">
    <citation type="submission" date="2025-08" db="UniProtKB">
        <authorList>
            <consortium name="RefSeq"/>
        </authorList>
    </citation>
    <scope>IDENTIFICATION</scope>
    <source>
        <tissue evidence="5">Whole plant</tissue>
    </source>
</reference>
<dbReference type="InterPro" id="IPR000608">
    <property type="entry name" value="UBC"/>
</dbReference>
<sequence>MDEESKLPLEKPKEEQTLLVAQIYGEIEELQDELEMNFWKIKNFDKVQSSPIDHRFSSHDNFVKVYESRPYLMRAIIKGPPNTIYYNALFCFDICFTCDYPNQPPKLFYHSYDYDLSPNLKKSGKVNLPHSKRKCSSSNPFRILDILATIQGFLNDEFSSNKKNVLIIRTWEAMLVMLESPLEGFEILVKGHFRTQAHAILRNFKNYMDSKDETMKNLFWKLIKAFEANGSYCKHHYNQVLNHDYEEAKCNNITKKNGFSKLPLCIM</sequence>
<dbReference type="Proteomes" id="UP000515211">
    <property type="component" value="Chromosome 3"/>
</dbReference>
<dbReference type="AlphaFoldDB" id="A0A9C6THK1"/>
<dbReference type="GeneID" id="110278549"/>
<dbReference type="Pfam" id="PF00179">
    <property type="entry name" value="UQ_con"/>
    <property type="match status" value="1"/>
</dbReference>
<dbReference type="PROSITE" id="PS50127">
    <property type="entry name" value="UBC_2"/>
    <property type="match status" value="1"/>
</dbReference>
<proteinExistence type="predicted"/>
<accession>A0A9C6THK1</accession>
<evidence type="ECO:0000256" key="1">
    <source>
        <dbReference type="ARBA" id="ARBA00022679"/>
    </source>
</evidence>
<dbReference type="PANTHER" id="PTHR46116">
    <property type="entry name" value="(E3-INDEPENDENT) E2 UBIQUITIN-CONJUGATING ENZYME"/>
    <property type="match status" value="1"/>
</dbReference>